<dbReference type="PANTHER" id="PTHR45779">
    <property type="entry name" value="PEPTIDYLPROLYL ISOMERASE"/>
    <property type="match status" value="1"/>
</dbReference>
<sequence>MIGIVSKLIRQGTGKQALKGNLVTVHYTGKLDNNEGKKFDSSRDRSTPFSFVLGNSQVIKGWDEGVLNKKEGDLIELTIPPEFGYGNRAIGPIPAGSTLFFEVELLKVDQK</sequence>
<evidence type="ECO:0000256" key="3">
    <source>
        <dbReference type="ARBA" id="ARBA00023110"/>
    </source>
</evidence>
<dbReference type="SMR" id="B0G119"/>
<evidence type="ECO:0000256" key="1">
    <source>
        <dbReference type="ARBA" id="ARBA00000971"/>
    </source>
</evidence>
<dbReference type="EMBL" id="AAFI02000023">
    <property type="protein sequence ID" value="EDR41087.1"/>
    <property type="molecule type" value="Genomic_DNA"/>
</dbReference>
<feature type="domain" description="PPIase FKBP-type" evidence="6">
    <location>
        <begin position="20"/>
        <end position="109"/>
    </location>
</feature>
<dbReference type="PANTHER" id="PTHR45779:SF7">
    <property type="entry name" value="PEPTIDYLPROLYL ISOMERASE"/>
    <property type="match status" value="1"/>
</dbReference>
<evidence type="ECO:0000313" key="7">
    <source>
        <dbReference type="EMBL" id="EDR41087.1"/>
    </source>
</evidence>
<dbReference type="PaxDb" id="44689-DDB0238002"/>
<dbReference type="Proteomes" id="UP000002195">
    <property type="component" value="Unassembled WGS sequence"/>
</dbReference>
<dbReference type="KEGG" id="ddi:DDB_G0295681"/>
<dbReference type="Gene3D" id="3.10.50.40">
    <property type="match status" value="1"/>
</dbReference>
<dbReference type="Reactome" id="R-DDI-166208">
    <property type="pathway name" value="mTORC1-mediated signalling"/>
</dbReference>
<dbReference type="SUPFAM" id="SSF54534">
    <property type="entry name" value="FKBP-like"/>
    <property type="match status" value="1"/>
</dbReference>
<dbReference type="InterPro" id="IPR046357">
    <property type="entry name" value="PPIase_dom_sf"/>
</dbReference>
<dbReference type="eggNOG" id="KOG0543">
    <property type="taxonomic scope" value="Eukaryota"/>
</dbReference>
<evidence type="ECO:0000259" key="6">
    <source>
        <dbReference type="PROSITE" id="PS50059"/>
    </source>
</evidence>
<dbReference type="PROSITE" id="PS50059">
    <property type="entry name" value="FKBP_PPIASE"/>
    <property type="match status" value="1"/>
</dbReference>
<keyword evidence="4 5" id="KW-0413">Isomerase</keyword>
<evidence type="ECO:0000313" key="8">
    <source>
        <dbReference type="Proteomes" id="UP000002195"/>
    </source>
</evidence>
<dbReference type="PhylomeDB" id="B0G119"/>
<dbReference type="InParanoid" id="B0G119"/>
<dbReference type="RefSeq" id="XP_001732980.1">
    <property type="nucleotide sequence ID" value="XM_001732928.1"/>
</dbReference>
<dbReference type="Pfam" id="PF00254">
    <property type="entry name" value="FKBP_C"/>
    <property type="match status" value="1"/>
</dbReference>
<dbReference type="InterPro" id="IPR044609">
    <property type="entry name" value="FKBP2/11"/>
</dbReference>
<keyword evidence="3 5" id="KW-0697">Rotamase</keyword>
<dbReference type="STRING" id="44689.B0G119"/>
<dbReference type="AlphaFoldDB" id="B0G119"/>
<dbReference type="EC" id="5.2.1.8" evidence="2 5"/>
<evidence type="ECO:0000256" key="4">
    <source>
        <dbReference type="ARBA" id="ARBA00023235"/>
    </source>
</evidence>
<dbReference type="GO" id="GO:0003755">
    <property type="term" value="F:peptidyl-prolyl cis-trans isomerase activity"/>
    <property type="evidence" value="ECO:0000318"/>
    <property type="project" value="GO_Central"/>
</dbReference>
<dbReference type="InterPro" id="IPR001179">
    <property type="entry name" value="PPIase_FKBP_dom"/>
</dbReference>
<dbReference type="OMA" id="FTSMNNQ"/>
<comment type="catalytic activity">
    <reaction evidence="1 5">
        <text>[protein]-peptidylproline (omega=180) = [protein]-peptidylproline (omega=0)</text>
        <dbReference type="Rhea" id="RHEA:16237"/>
        <dbReference type="Rhea" id="RHEA-COMP:10747"/>
        <dbReference type="Rhea" id="RHEA-COMP:10748"/>
        <dbReference type="ChEBI" id="CHEBI:83833"/>
        <dbReference type="ChEBI" id="CHEBI:83834"/>
        <dbReference type="EC" id="5.2.1.8"/>
    </reaction>
</comment>
<dbReference type="VEuPathDB" id="AmoebaDB:DDB_G0295681"/>
<dbReference type="Reactome" id="R-DDI-2025928">
    <property type="pathway name" value="Calcineurin activates NFAT"/>
</dbReference>
<reference evidence="7 8" key="1">
    <citation type="journal article" date="2005" name="Nature">
        <title>The genome of the social amoeba Dictyostelium discoideum.</title>
        <authorList>
            <consortium name="The Dictyostelium discoideum Sequencing Consortium"/>
            <person name="Eichinger L."/>
            <person name="Pachebat J.A."/>
            <person name="Glockner G."/>
            <person name="Rajandream M.A."/>
            <person name="Sucgang R."/>
            <person name="Berriman M."/>
            <person name="Song J."/>
            <person name="Olsen R."/>
            <person name="Szafranski K."/>
            <person name="Xu Q."/>
            <person name="Tunggal B."/>
            <person name="Kummerfeld S."/>
            <person name="Madera M."/>
            <person name="Konfortov B.A."/>
            <person name="Rivero F."/>
            <person name="Bankier A.T."/>
            <person name="Lehmann R."/>
            <person name="Hamlin N."/>
            <person name="Davies R."/>
            <person name="Gaudet P."/>
            <person name="Fey P."/>
            <person name="Pilcher K."/>
            <person name="Chen G."/>
            <person name="Saunders D."/>
            <person name="Sodergren E."/>
            <person name="Davis P."/>
            <person name="Kerhornou A."/>
            <person name="Nie X."/>
            <person name="Hall N."/>
            <person name="Anjard C."/>
            <person name="Hemphill L."/>
            <person name="Bason N."/>
            <person name="Farbrother P."/>
            <person name="Desany B."/>
            <person name="Just E."/>
            <person name="Morio T."/>
            <person name="Rost R."/>
            <person name="Churcher C."/>
            <person name="Cooper J."/>
            <person name="Haydock S."/>
            <person name="van Driessche N."/>
            <person name="Cronin A."/>
            <person name="Goodhead I."/>
            <person name="Muzny D."/>
            <person name="Mourier T."/>
            <person name="Pain A."/>
            <person name="Lu M."/>
            <person name="Harper D."/>
            <person name="Lindsay R."/>
            <person name="Hauser H."/>
            <person name="James K."/>
            <person name="Quiles M."/>
            <person name="Madan Babu M."/>
            <person name="Saito T."/>
            <person name="Buchrieser C."/>
            <person name="Wardroper A."/>
            <person name="Felder M."/>
            <person name="Thangavelu M."/>
            <person name="Johnson D."/>
            <person name="Knights A."/>
            <person name="Loulseged H."/>
            <person name="Mungall K."/>
            <person name="Oliver K."/>
            <person name="Price C."/>
            <person name="Quail M.A."/>
            <person name="Urushihara H."/>
            <person name="Hernandez J."/>
            <person name="Rabbinowitsch E."/>
            <person name="Steffen D."/>
            <person name="Sanders M."/>
            <person name="Ma J."/>
            <person name="Kohara Y."/>
            <person name="Sharp S."/>
            <person name="Simmonds M."/>
            <person name="Spiegler S."/>
            <person name="Tivey A."/>
            <person name="Sugano S."/>
            <person name="White B."/>
            <person name="Walker D."/>
            <person name="Woodward J."/>
            <person name="Winckler T."/>
            <person name="Tanaka Y."/>
            <person name="Shaulsky G."/>
            <person name="Schleicher M."/>
            <person name="Weinstock G."/>
            <person name="Rosenthal A."/>
            <person name="Cox E.C."/>
            <person name="Chisholm R.L."/>
            <person name="Gibbs R."/>
            <person name="Loomis W.F."/>
            <person name="Platzer M."/>
            <person name="Kay R.R."/>
            <person name="Williams J."/>
            <person name="Dear P.H."/>
            <person name="Noegel A.A."/>
            <person name="Barrell B."/>
            <person name="Kuspa A."/>
        </authorList>
    </citation>
    <scope>NUCLEOTIDE SEQUENCE [LARGE SCALE GENOMIC DNA]</scope>
    <source>
        <strain evidence="7 8">AX4</strain>
    </source>
</reference>
<dbReference type="dictyBase" id="DDB_G0295681"/>
<proteinExistence type="predicted"/>
<comment type="caution">
    <text evidence="7">The sequence shown here is derived from an EMBL/GenBank/DDBJ whole genome shotgun (WGS) entry which is preliminary data.</text>
</comment>
<dbReference type="FunFam" id="3.10.50.40:FF:000006">
    <property type="entry name" value="Peptidyl-prolyl cis-trans isomerase"/>
    <property type="match status" value="1"/>
</dbReference>
<protein>
    <recommendedName>
        <fullName evidence="2 5">peptidylprolyl isomerase</fullName>
        <ecNumber evidence="2 5">5.2.1.8</ecNumber>
    </recommendedName>
</protein>
<organism evidence="7 8">
    <name type="scientific">Dictyostelium discoideum</name>
    <name type="common">Social amoeba</name>
    <dbReference type="NCBI Taxonomy" id="44689"/>
    <lineage>
        <taxon>Eukaryota</taxon>
        <taxon>Amoebozoa</taxon>
        <taxon>Evosea</taxon>
        <taxon>Eumycetozoa</taxon>
        <taxon>Dictyostelia</taxon>
        <taxon>Dictyosteliales</taxon>
        <taxon>Dictyosteliaceae</taxon>
        <taxon>Dictyostelium</taxon>
    </lineage>
</organism>
<accession>B0G119</accession>
<evidence type="ECO:0000256" key="5">
    <source>
        <dbReference type="PROSITE-ProRule" id="PRU00277"/>
    </source>
</evidence>
<gene>
    <name evidence="7" type="ORF">DDB_G0295681</name>
</gene>
<name>B0G119_DICDI</name>
<dbReference type="HOGENOM" id="CLU_013615_12_0_1"/>
<keyword evidence="8" id="KW-1185">Reference proteome</keyword>
<evidence type="ECO:0000256" key="2">
    <source>
        <dbReference type="ARBA" id="ARBA00013194"/>
    </source>
</evidence>
<dbReference type="GeneID" id="8621229"/>